<comment type="caution">
    <text evidence="1">The sequence shown here is derived from an EMBL/GenBank/DDBJ whole genome shotgun (WGS) entry which is preliminary data.</text>
</comment>
<accession>A0A4Q7NX39</accession>
<sequence>MKKICIFLVALSLLTSCDDDKIDPKFEISSTQVGMLKKTTTVKQLDSIFKNDSMVKAEKGSRYLSSSKEITIYDKKGEKLLIMEPIEGENPDATIESVQIIDKRYQTASGISSDSYFKDIKDNYPISKIENTLSSAVVFVDSLNAYFTIDKKELPLLYRGNTDQKIEAQNIPDSAKVKHFWVSW</sequence>
<name>A0A4Q7NX39_9FLAO</name>
<organism evidence="1 2">
    <name type="scientific">Aquimarina brevivitae</name>
    <dbReference type="NCBI Taxonomy" id="323412"/>
    <lineage>
        <taxon>Bacteria</taxon>
        <taxon>Pseudomonadati</taxon>
        <taxon>Bacteroidota</taxon>
        <taxon>Flavobacteriia</taxon>
        <taxon>Flavobacteriales</taxon>
        <taxon>Flavobacteriaceae</taxon>
        <taxon>Aquimarina</taxon>
    </lineage>
</organism>
<dbReference type="PROSITE" id="PS51257">
    <property type="entry name" value="PROKAR_LIPOPROTEIN"/>
    <property type="match status" value="1"/>
</dbReference>
<dbReference type="AlphaFoldDB" id="A0A4Q7NX39"/>
<proteinExistence type="predicted"/>
<keyword evidence="2" id="KW-1185">Reference proteome</keyword>
<evidence type="ECO:0000313" key="1">
    <source>
        <dbReference type="EMBL" id="RZS91923.1"/>
    </source>
</evidence>
<dbReference type="Proteomes" id="UP000292262">
    <property type="component" value="Unassembled WGS sequence"/>
</dbReference>
<dbReference type="OrthoDB" id="1436858at2"/>
<reference evidence="1 2" key="1">
    <citation type="submission" date="2019-02" db="EMBL/GenBank/DDBJ databases">
        <title>Genomic Encyclopedia of Type Strains, Phase IV (KMG-IV): sequencing the most valuable type-strain genomes for metagenomic binning, comparative biology and taxonomic classification.</title>
        <authorList>
            <person name="Goeker M."/>
        </authorList>
    </citation>
    <scope>NUCLEOTIDE SEQUENCE [LARGE SCALE GENOMIC DNA]</scope>
    <source>
        <strain evidence="1 2">DSM 17196</strain>
    </source>
</reference>
<gene>
    <name evidence="1" type="ORF">EV197_3027</name>
</gene>
<dbReference type="EMBL" id="SGXE01000005">
    <property type="protein sequence ID" value="RZS91923.1"/>
    <property type="molecule type" value="Genomic_DNA"/>
</dbReference>
<protein>
    <submittedName>
        <fullName evidence="1">Uncharacterized protein</fullName>
    </submittedName>
</protein>
<evidence type="ECO:0000313" key="2">
    <source>
        <dbReference type="Proteomes" id="UP000292262"/>
    </source>
</evidence>